<keyword evidence="2" id="KW-0479">Metal-binding</keyword>
<protein>
    <recommendedName>
        <fullName evidence="4">Protein yippee-like</fullName>
    </recommendedName>
</protein>
<reference evidence="6" key="1">
    <citation type="journal article" date="2021" name="Nat. Commun.">
        <title>Genetic determinants of endophytism in the Arabidopsis root mycobiome.</title>
        <authorList>
            <person name="Mesny F."/>
            <person name="Miyauchi S."/>
            <person name="Thiergart T."/>
            <person name="Pickel B."/>
            <person name="Atanasova L."/>
            <person name="Karlsson M."/>
            <person name="Huettel B."/>
            <person name="Barry K.W."/>
            <person name="Haridas S."/>
            <person name="Chen C."/>
            <person name="Bauer D."/>
            <person name="Andreopoulos W."/>
            <person name="Pangilinan J."/>
            <person name="LaButti K."/>
            <person name="Riley R."/>
            <person name="Lipzen A."/>
            <person name="Clum A."/>
            <person name="Drula E."/>
            <person name="Henrissat B."/>
            <person name="Kohler A."/>
            <person name="Grigoriev I.V."/>
            <person name="Martin F.M."/>
            <person name="Hacquard S."/>
        </authorList>
    </citation>
    <scope>NUCLEOTIDE SEQUENCE</scope>
    <source>
        <strain evidence="6">MPI-CAGE-CH-0235</strain>
    </source>
</reference>
<evidence type="ECO:0000256" key="1">
    <source>
        <dbReference type="ARBA" id="ARBA00005613"/>
    </source>
</evidence>
<dbReference type="InterPro" id="IPR039058">
    <property type="entry name" value="Yippee_fam"/>
</dbReference>
<dbReference type="GO" id="GO:0046872">
    <property type="term" value="F:metal ion binding"/>
    <property type="evidence" value="ECO:0007669"/>
    <property type="project" value="UniProtKB-KW"/>
</dbReference>
<evidence type="ECO:0000256" key="4">
    <source>
        <dbReference type="RuleBase" id="RU110713"/>
    </source>
</evidence>
<keyword evidence="3" id="KW-0862">Zinc</keyword>
<dbReference type="AlphaFoldDB" id="A0A8K0S8L0"/>
<feature type="domain" description="Yippee" evidence="5">
    <location>
        <begin position="1"/>
        <end position="50"/>
    </location>
</feature>
<evidence type="ECO:0000256" key="3">
    <source>
        <dbReference type="ARBA" id="ARBA00022833"/>
    </source>
</evidence>
<dbReference type="InterPro" id="IPR004910">
    <property type="entry name" value="Yippee/Mis18/Cereblon"/>
</dbReference>
<dbReference type="PANTHER" id="PTHR13848">
    <property type="entry name" value="PROTEIN YIPPEE-LIKE CG15309-RELATED"/>
    <property type="match status" value="1"/>
</dbReference>
<accession>A0A8K0S8L0</accession>
<dbReference type="InterPro" id="IPR034751">
    <property type="entry name" value="Yippee"/>
</dbReference>
<comment type="similarity">
    <text evidence="1 4">Belongs to the yippee family.</text>
</comment>
<evidence type="ECO:0000256" key="2">
    <source>
        <dbReference type="ARBA" id="ARBA00022723"/>
    </source>
</evidence>
<dbReference type="Pfam" id="PF03226">
    <property type="entry name" value="Yippee-Mis18"/>
    <property type="match status" value="1"/>
</dbReference>
<evidence type="ECO:0000313" key="6">
    <source>
        <dbReference type="EMBL" id="KAH7303504.1"/>
    </source>
</evidence>
<dbReference type="PROSITE" id="PS51792">
    <property type="entry name" value="YIPPEE"/>
    <property type="match status" value="1"/>
</dbReference>
<comment type="caution">
    <text evidence="6">The sequence shown here is derived from an EMBL/GenBank/DDBJ whole genome shotgun (WGS) entry which is preliminary data.</text>
</comment>
<gene>
    <name evidence="6" type="ORF">B0I35DRAFT_446707</name>
</gene>
<keyword evidence="7" id="KW-1185">Reference proteome</keyword>
<dbReference type="Proteomes" id="UP000813444">
    <property type="component" value="Unassembled WGS sequence"/>
</dbReference>
<evidence type="ECO:0000259" key="5">
    <source>
        <dbReference type="PROSITE" id="PS51792"/>
    </source>
</evidence>
<sequence length="59" mass="6646">MTTGRHAIRDIRCVKCNAYVGWRYEAASVEAESYKLGKFLLEGAMLQQAGSTVMYNSRL</sequence>
<proteinExistence type="inferred from homology"/>
<dbReference type="EMBL" id="JAGPNK010000033">
    <property type="protein sequence ID" value="KAH7303504.1"/>
    <property type="molecule type" value="Genomic_DNA"/>
</dbReference>
<organism evidence="6 7">
    <name type="scientific">Stachybotrys elegans</name>
    <dbReference type="NCBI Taxonomy" id="80388"/>
    <lineage>
        <taxon>Eukaryota</taxon>
        <taxon>Fungi</taxon>
        <taxon>Dikarya</taxon>
        <taxon>Ascomycota</taxon>
        <taxon>Pezizomycotina</taxon>
        <taxon>Sordariomycetes</taxon>
        <taxon>Hypocreomycetidae</taxon>
        <taxon>Hypocreales</taxon>
        <taxon>Stachybotryaceae</taxon>
        <taxon>Stachybotrys</taxon>
    </lineage>
</organism>
<name>A0A8K0S8L0_9HYPO</name>
<dbReference type="OrthoDB" id="6407410at2759"/>
<evidence type="ECO:0000313" key="7">
    <source>
        <dbReference type="Proteomes" id="UP000813444"/>
    </source>
</evidence>